<dbReference type="RefSeq" id="WP_246016696.1">
    <property type="nucleotide sequence ID" value="NZ_QRDZ01000023.1"/>
</dbReference>
<protein>
    <submittedName>
        <fullName evidence="9">Putative aldouronate transport system permease protein</fullName>
    </submittedName>
</protein>
<keyword evidence="3" id="KW-1003">Cell membrane</keyword>
<keyword evidence="5 7" id="KW-1133">Transmembrane helix</keyword>
<evidence type="ECO:0000256" key="5">
    <source>
        <dbReference type="ARBA" id="ARBA00022989"/>
    </source>
</evidence>
<dbReference type="GO" id="GO:0055085">
    <property type="term" value="P:transmembrane transport"/>
    <property type="evidence" value="ECO:0007669"/>
    <property type="project" value="InterPro"/>
</dbReference>
<gene>
    <name evidence="9" type="ORF">DFP98_123102</name>
</gene>
<evidence type="ECO:0000313" key="10">
    <source>
        <dbReference type="Proteomes" id="UP000256977"/>
    </source>
</evidence>
<organism evidence="9 10">
    <name type="scientific">Cohnella phaseoli</name>
    <dbReference type="NCBI Taxonomy" id="456490"/>
    <lineage>
        <taxon>Bacteria</taxon>
        <taxon>Bacillati</taxon>
        <taxon>Bacillota</taxon>
        <taxon>Bacilli</taxon>
        <taxon>Bacillales</taxon>
        <taxon>Paenibacillaceae</taxon>
        <taxon>Cohnella</taxon>
    </lineage>
</organism>
<evidence type="ECO:0000256" key="7">
    <source>
        <dbReference type="RuleBase" id="RU363032"/>
    </source>
</evidence>
<dbReference type="SUPFAM" id="SSF161098">
    <property type="entry name" value="MetI-like"/>
    <property type="match status" value="1"/>
</dbReference>
<comment type="subcellular location">
    <subcellularLocation>
        <location evidence="1 7">Cell membrane</location>
        <topology evidence="1 7">Multi-pass membrane protein</topology>
    </subcellularLocation>
</comment>
<feature type="transmembrane region" description="Helical" evidence="7">
    <location>
        <begin position="12"/>
        <end position="32"/>
    </location>
</feature>
<dbReference type="AlphaFoldDB" id="A0A3D9IRM4"/>
<proteinExistence type="inferred from homology"/>
<feature type="transmembrane region" description="Helical" evidence="7">
    <location>
        <begin position="137"/>
        <end position="157"/>
    </location>
</feature>
<evidence type="ECO:0000313" key="9">
    <source>
        <dbReference type="EMBL" id="RED64430.1"/>
    </source>
</evidence>
<dbReference type="PANTHER" id="PTHR43744:SF9">
    <property type="entry name" value="POLYGALACTURONAN_RHAMNOGALACTURONAN TRANSPORT SYSTEM PERMEASE PROTEIN YTCP"/>
    <property type="match status" value="1"/>
</dbReference>
<keyword evidence="2 7" id="KW-0813">Transport</keyword>
<dbReference type="GO" id="GO:0005886">
    <property type="term" value="C:plasma membrane"/>
    <property type="evidence" value="ECO:0007669"/>
    <property type="project" value="UniProtKB-SubCell"/>
</dbReference>
<feature type="transmembrane region" description="Helical" evidence="7">
    <location>
        <begin position="187"/>
        <end position="208"/>
    </location>
</feature>
<evidence type="ECO:0000256" key="6">
    <source>
        <dbReference type="ARBA" id="ARBA00023136"/>
    </source>
</evidence>
<dbReference type="Proteomes" id="UP000256977">
    <property type="component" value="Unassembled WGS sequence"/>
</dbReference>
<feature type="domain" description="ABC transmembrane type-1" evidence="8">
    <location>
        <begin position="75"/>
        <end position="277"/>
    </location>
</feature>
<keyword evidence="6 7" id="KW-0472">Membrane</keyword>
<keyword evidence="10" id="KW-1185">Reference proteome</keyword>
<sequence>MKMKRTASGIVFDGFNYFLMVLIAFLTLYPFWHLLVQSVLPYEEAIKSNFYLIPRKVTFEAYQYVFTNFQFFRSLVISVGVTVLGILYQLLITCMAAYSLTKKNLPGRNFLLFFIVFTMFFGGGLIPYYLLIKNLNLVGSLWVMVLPFAVNTFYLIIVKTSFSSLPVELEEAAFIDGAGYYRCFFRIVLPLSIPMLSTIGLFIAVGQWNNWFTPMLFLNERQDWPLALLLRDILVVNNTDFVRNGGMQPQRQLLSNSIKAAVAIVSILPIVAVYPFIQKYFVKGVMIGAVKS</sequence>
<comment type="caution">
    <text evidence="9">The sequence shown here is derived from an EMBL/GenBank/DDBJ whole genome shotgun (WGS) entry which is preliminary data.</text>
</comment>
<evidence type="ECO:0000256" key="4">
    <source>
        <dbReference type="ARBA" id="ARBA00022692"/>
    </source>
</evidence>
<keyword evidence="4 7" id="KW-0812">Transmembrane</keyword>
<feature type="transmembrane region" description="Helical" evidence="7">
    <location>
        <begin position="75"/>
        <end position="98"/>
    </location>
</feature>
<dbReference type="InterPro" id="IPR035906">
    <property type="entry name" value="MetI-like_sf"/>
</dbReference>
<reference evidence="9 10" key="1">
    <citation type="submission" date="2018-07" db="EMBL/GenBank/DDBJ databases">
        <title>Genomic Encyclopedia of Type Strains, Phase III (KMG-III): the genomes of soil and plant-associated and newly described type strains.</title>
        <authorList>
            <person name="Whitman W."/>
        </authorList>
    </citation>
    <scope>NUCLEOTIDE SEQUENCE [LARGE SCALE GENOMIC DNA]</scope>
    <source>
        <strain evidence="9 10">CECT 7287</strain>
    </source>
</reference>
<evidence type="ECO:0000259" key="8">
    <source>
        <dbReference type="PROSITE" id="PS50928"/>
    </source>
</evidence>
<comment type="similarity">
    <text evidence="7">Belongs to the binding-protein-dependent transport system permease family.</text>
</comment>
<dbReference type="EMBL" id="QRDZ01000023">
    <property type="protein sequence ID" value="RED64430.1"/>
    <property type="molecule type" value="Genomic_DNA"/>
</dbReference>
<dbReference type="PROSITE" id="PS50928">
    <property type="entry name" value="ABC_TM1"/>
    <property type="match status" value="1"/>
</dbReference>
<feature type="transmembrane region" description="Helical" evidence="7">
    <location>
        <begin position="110"/>
        <end position="131"/>
    </location>
</feature>
<dbReference type="PANTHER" id="PTHR43744">
    <property type="entry name" value="ABC TRANSPORTER PERMEASE PROTEIN MG189-RELATED-RELATED"/>
    <property type="match status" value="1"/>
</dbReference>
<evidence type="ECO:0000256" key="1">
    <source>
        <dbReference type="ARBA" id="ARBA00004651"/>
    </source>
</evidence>
<dbReference type="InterPro" id="IPR000515">
    <property type="entry name" value="MetI-like"/>
</dbReference>
<name>A0A3D9IRM4_9BACL</name>
<evidence type="ECO:0000256" key="3">
    <source>
        <dbReference type="ARBA" id="ARBA00022475"/>
    </source>
</evidence>
<dbReference type="CDD" id="cd06261">
    <property type="entry name" value="TM_PBP2"/>
    <property type="match status" value="1"/>
</dbReference>
<dbReference type="Pfam" id="PF00528">
    <property type="entry name" value="BPD_transp_1"/>
    <property type="match status" value="1"/>
</dbReference>
<evidence type="ECO:0000256" key="2">
    <source>
        <dbReference type="ARBA" id="ARBA00022448"/>
    </source>
</evidence>
<feature type="transmembrane region" description="Helical" evidence="7">
    <location>
        <begin position="257"/>
        <end position="277"/>
    </location>
</feature>
<dbReference type="Gene3D" id="1.10.3720.10">
    <property type="entry name" value="MetI-like"/>
    <property type="match status" value="1"/>
</dbReference>
<accession>A0A3D9IRM4</accession>